<gene>
    <name evidence="1" type="ORF">NCTC11112_06800</name>
</gene>
<accession>A0A376SAN7</accession>
<evidence type="ECO:0000313" key="2">
    <source>
        <dbReference type="Proteomes" id="UP000254817"/>
    </source>
</evidence>
<proteinExistence type="predicted"/>
<name>A0A376SAN7_ECOLX</name>
<sequence>MRLEAPGRDYRRYQMEEYGGVDVRLYRIPDPMAFLRQQKNLHRIVVQPQYLGDGLNNTLTWLWDNWYGKSRRVMQRTFSSQSRQNVTQALPELQLGNAIIKPSRYVQNNQFSPLKNIHWWNSSVTHYGRLNRSSRSKG</sequence>
<dbReference type="EMBL" id="UGAW01000002">
    <property type="protein sequence ID" value="STI47582.1"/>
    <property type="molecule type" value="Genomic_DNA"/>
</dbReference>
<reference evidence="1 2" key="1">
    <citation type="submission" date="2018-06" db="EMBL/GenBank/DDBJ databases">
        <authorList>
            <consortium name="Pathogen Informatics"/>
            <person name="Doyle S."/>
        </authorList>
    </citation>
    <scope>NUCLEOTIDE SEQUENCE [LARGE SCALE GENOMIC DNA]</scope>
    <source>
        <strain evidence="1 2">NCTC11112</strain>
    </source>
</reference>
<organism evidence="1 2">
    <name type="scientific">Escherichia coli</name>
    <dbReference type="NCBI Taxonomy" id="562"/>
    <lineage>
        <taxon>Bacteria</taxon>
        <taxon>Pseudomonadati</taxon>
        <taxon>Pseudomonadota</taxon>
        <taxon>Gammaproteobacteria</taxon>
        <taxon>Enterobacterales</taxon>
        <taxon>Enterobacteriaceae</taxon>
        <taxon>Escherichia</taxon>
    </lineage>
</organism>
<protein>
    <submittedName>
        <fullName evidence="1">Large extracellular alpha-helical protein</fullName>
    </submittedName>
</protein>
<evidence type="ECO:0000313" key="1">
    <source>
        <dbReference type="EMBL" id="STI47582.1"/>
    </source>
</evidence>
<dbReference type="Proteomes" id="UP000254817">
    <property type="component" value="Unassembled WGS sequence"/>
</dbReference>
<dbReference type="AlphaFoldDB" id="A0A376SAN7"/>